<dbReference type="AlphaFoldDB" id="A0A9W7FYE2"/>
<keyword evidence="2" id="KW-0472">Membrane</keyword>
<evidence type="ECO:0000313" key="4">
    <source>
        <dbReference type="Proteomes" id="UP001165065"/>
    </source>
</evidence>
<feature type="compositionally biased region" description="Basic and acidic residues" evidence="1">
    <location>
        <begin position="241"/>
        <end position="250"/>
    </location>
</feature>
<feature type="transmembrane region" description="Helical" evidence="2">
    <location>
        <begin position="34"/>
        <end position="54"/>
    </location>
</feature>
<dbReference type="InterPro" id="IPR025461">
    <property type="entry name" value="ABA4-like"/>
</dbReference>
<feature type="transmembrane region" description="Helical" evidence="2">
    <location>
        <begin position="6"/>
        <end position="22"/>
    </location>
</feature>
<dbReference type="OrthoDB" id="5523505at2759"/>
<feature type="compositionally biased region" description="Low complexity" evidence="1">
    <location>
        <begin position="195"/>
        <end position="207"/>
    </location>
</feature>
<keyword evidence="4" id="KW-1185">Reference proteome</keyword>
<evidence type="ECO:0000313" key="3">
    <source>
        <dbReference type="EMBL" id="GMI22953.1"/>
    </source>
</evidence>
<protein>
    <recommendedName>
        <fullName evidence="5">DUF4281 domain-containing protein</fullName>
    </recommendedName>
</protein>
<name>A0A9W7FYE2_9STRA</name>
<proteinExistence type="predicted"/>
<reference evidence="4" key="1">
    <citation type="journal article" date="2023" name="Commun. Biol.">
        <title>Genome analysis of Parmales, the sister group of diatoms, reveals the evolutionary specialization of diatoms from phago-mixotrophs to photoautotrophs.</title>
        <authorList>
            <person name="Ban H."/>
            <person name="Sato S."/>
            <person name="Yoshikawa S."/>
            <person name="Yamada K."/>
            <person name="Nakamura Y."/>
            <person name="Ichinomiya M."/>
            <person name="Sato N."/>
            <person name="Blanc-Mathieu R."/>
            <person name="Endo H."/>
            <person name="Kuwata A."/>
            <person name="Ogata H."/>
        </authorList>
    </citation>
    <scope>NUCLEOTIDE SEQUENCE [LARGE SCALE GENOMIC DNA]</scope>
</reference>
<keyword evidence="2" id="KW-0812">Transmembrane</keyword>
<feature type="region of interest" description="Disordered" evidence="1">
    <location>
        <begin position="142"/>
        <end position="250"/>
    </location>
</feature>
<dbReference type="Proteomes" id="UP001165065">
    <property type="component" value="Unassembled WGS sequence"/>
</dbReference>
<feature type="compositionally biased region" description="Basic residues" evidence="1">
    <location>
        <begin position="184"/>
        <end position="194"/>
    </location>
</feature>
<evidence type="ECO:0008006" key="5">
    <source>
        <dbReference type="Google" id="ProtNLM"/>
    </source>
</evidence>
<sequence>MNPDNIFPLLNGVLVGWGLLLLRPRWERTPAITLLIAQCYAVAYSGILFFRAIVDPTPFPSGGSFSTLSGVAAIFSDRPSLLAGWTHYISFDLLVGRYCLLDSQKRGIPHYMFAPVLPILLLVGPAGLAAYGLLTALWSAPKKRPGRPKGSSDKTTRKTSKAPKSPKPSKAPKASAEAAPPSSTKKKNSSRPKKSTPSSPSSPLTPRSSKRQSRAPEAFKADFSSVWSKSNPYEVEPPRSASREPGKRKR</sequence>
<keyword evidence="2" id="KW-1133">Transmembrane helix</keyword>
<evidence type="ECO:0000256" key="1">
    <source>
        <dbReference type="SAM" id="MobiDB-lite"/>
    </source>
</evidence>
<evidence type="ECO:0000256" key="2">
    <source>
        <dbReference type="SAM" id="Phobius"/>
    </source>
</evidence>
<accession>A0A9W7FYE2</accession>
<feature type="compositionally biased region" description="Low complexity" evidence="1">
    <location>
        <begin position="171"/>
        <end position="183"/>
    </location>
</feature>
<gene>
    <name evidence="3" type="ORF">TrCOL_g19</name>
</gene>
<organism evidence="3 4">
    <name type="scientific">Triparma columacea</name>
    <dbReference type="NCBI Taxonomy" id="722753"/>
    <lineage>
        <taxon>Eukaryota</taxon>
        <taxon>Sar</taxon>
        <taxon>Stramenopiles</taxon>
        <taxon>Ochrophyta</taxon>
        <taxon>Bolidophyceae</taxon>
        <taxon>Parmales</taxon>
        <taxon>Triparmaceae</taxon>
        <taxon>Triparma</taxon>
    </lineage>
</organism>
<feature type="transmembrane region" description="Helical" evidence="2">
    <location>
        <begin position="119"/>
        <end position="140"/>
    </location>
</feature>
<comment type="caution">
    <text evidence="3">The sequence shown here is derived from an EMBL/GenBank/DDBJ whole genome shotgun (WGS) entry which is preliminary data.</text>
</comment>
<dbReference type="EMBL" id="BRYA01000558">
    <property type="protein sequence ID" value="GMI22953.1"/>
    <property type="molecule type" value="Genomic_DNA"/>
</dbReference>
<dbReference type="Pfam" id="PF14108">
    <property type="entry name" value="ABA4-like"/>
    <property type="match status" value="1"/>
</dbReference>